<protein>
    <recommendedName>
        <fullName evidence="2">LicD/FKTN/FKRP nucleotidyltransferase domain-containing protein</fullName>
    </recommendedName>
</protein>
<evidence type="ECO:0000256" key="1">
    <source>
        <dbReference type="SAM" id="Phobius"/>
    </source>
</evidence>
<dbReference type="GO" id="GO:0009100">
    <property type="term" value="P:glycoprotein metabolic process"/>
    <property type="evidence" value="ECO:0007669"/>
    <property type="project" value="UniProtKB-ARBA"/>
</dbReference>
<dbReference type="OrthoDB" id="161703at2759"/>
<dbReference type="InterPro" id="IPR007074">
    <property type="entry name" value="LicD/FKTN/FKRP_NTP_transf"/>
</dbReference>
<evidence type="ECO:0000313" key="4">
    <source>
        <dbReference type="Proteomes" id="UP000794436"/>
    </source>
</evidence>
<sequence>MSAALSSKALRASANSRRVLPFAAIVLVGLFGLVNVMFWVDNAINESSPCALQEVDYVRVLFPWLAGPDPKANEKKCAHLSPRHLEMAYVKPGSCLSCQELNDILRNLVLTTAATFEQHNITYFLDSGTLLGAFRDQRVIPFDNDADVGVDQLGLHYLQTKKIEFPPGYELTVWNSKLYPHSTRDFKLPGRVIHQGSGLYVDIFAYLEWKDEKTGERLVGPQTSWAMGNCVSCPKVATGRILRVPPEWLYPVVDCPFENATVKCPAQTEKLLKHVYGSSFRTPLRNH</sequence>
<accession>A0A8K1FEU7</accession>
<dbReference type="PANTHER" id="PTHR43404">
    <property type="entry name" value="LIPOPOLYSACCHARIDE CHOLINEPHOSPHOTRANSFERASE LICD"/>
    <property type="match status" value="1"/>
</dbReference>
<keyword evidence="1" id="KW-0812">Transmembrane</keyword>
<keyword evidence="1" id="KW-0472">Membrane</keyword>
<dbReference type="InterPro" id="IPR052942">
    <property type="entry name" value="LPS_cholinephosphotransferase"/>
</dbReference>
<keyword evidence="1" id="KW-1133">Transmembrane helix</keyword>
<dbReference type="Pfam" id="PF04991">
    <property type="entry name" value="LicD"/>
    <property type="match status" value="1"/>
</dbReference>
<feature type="domain" description="LicD/FKTN/FKRP nucleotidyltransferase" evidence="2">
    <location>
        <begin position="117"/>
        <end position="211"/>
    </location>
</feature>
<proteinExistence type="predicted"/>
<keyword evidence="4" id="KW-1185">Reference proteome</keyword>
<comment type="caution">
    <text evidence="3">The sequence shown here is derived from an EMBL/GenBank/DDBJ whole genome shotgun (WGS) entry which is preliminary data.</text>
</comment>
<reference evidence="3" key="1">
    <citation type="submission" date="2019-03" db="EMBL/GenBank/DDBJ databases">
        <title>Long read genome sequence of the mycoparasitic Pythium oligandrum ATCC 38472 isolated from sugarbeet rhizosphere.</title>
        <authorList>
            <person name="Gaulin E."/>
        </authorList>
    </citation>
    <scope>NUCLEOTIDE SEQUENCE</scope>
    <source>
        <strain evidence="3">ATCC 38472_TT</strain>
    </source>
</reference>
<dbReference type="Proteomes" id="UP000794436">
    <property type="component" value="Unassembled WGS sequence"/>
</dbReference>
<organism evidence="3 4">
    <name type="scientific">Pythium oligandrum</name>
    <name type="common">Mycoparasitic fungus</name>
    <dbReference type="NCBI Taxonomy" id="41045"/>
    <lineage>
        <taxon>Eukaryota</taxon>
        <taxon>Sar</taxon>
        <taxon>Stramenopiles</taxon>
        <taxon>Oomycota</taxon>
        <taxon>Peronosporomycetes</taxon>
        <taxon>Pythiales</taxon>
        <taxon>Pythiaceae</taxon>
        <taxon>Pythium</taxon>
    </lineage>
</organism>
<gene>
    <name evidence="3" type="ORF">Poli38472_008836</name>
</gene>
<dbReference type="PANTHER" id="PTHR43404:SF1">
    <property type="entry name" value="MNN4P"/>
    <property type="match status" value="1"/>
</dbReference>
<dbReference type="EMBL" id="SPLM01000146">
    <property type="protein sequence ID" value="TMW56188.1"/>
    <property type="molecule type" value="Genomic_DNA"/>
</dbReference>
<dbReference type="AlphaFoldDB" id="A0A8K1FEU7"/>
<evidence type="ECO:0000313" key="3">
    <source>
        <dbReference type="EMBL" id="TMW56188.1"/>
    </source>
</evidence>
<feature type="transmembrane region" description="Helical" evidence="1">
    <location>
        <begin position="20"/>
        <end position="40"/>
    </location>
</feature>
<name>A0A8K1FEU7_PYTOL</name>
<evidence type="ECO:0000259" key="2">
    <source>
        <dbReference type="Pfam" id="PF04991"/>
    </source>
</evidence>